<dbReference type="PROSITE" id="PS50815">
    <property type="entry name" value="HORMA"/>
    <property type="match status" value="1"/>
</dbReference>
<organism evidence="3 4">
    <name type="scientific">Cutaneotrichosporon oleaginosum</name>
    <dbReference type="NCBI Taxonomy" id="879819"/>
    <lineage>
        <taxon>Eukaryota</taxon>
        <taxon>Fungi</taxon>
        <taxon>Dikarya</taxon>
        <taxon>Basidiomycota</taxon>
        <taxon>Agaricomycotina</taxon>
        <taxon>Tremellomycetes</taxon>
        <taxon>Trichosporonales</taxon>
        <taxon>Trichosporonaceae</taxon>
        <taxon>Cutaneotrichosporon</taxon>
    </lineage>
</organism>
<dbReference type="GO" id="GO:0016035">
    <property type="term" value="C:zeta DNA polymerase complex"/>
    <property type="evidence" value="ECO:0007669"/>
    <property type="project" value="TreeGrafter"/>
</dbReference>
<name>A0A0J1B4J9_9TREE</name>
<evidence type="ECO:0000313" key="4">
    <source>
        <dbReference type="Proteomes" id="UP000053611"/>
    </source>
</evidence>
<dbReference type="PANTHER" id="PTHR11842:SF10">
    <property type="entry name" value="MITOTIC SPINDLE ASSEMBLY CHECKPOINT PROTEIN MAD2B"/>
    <property type="match status" value="1"/>
</dbReference>
<dbReference type="EMBL" id="KQ087203">
    <property type="protein sequence ID" value="KLT42594.1"/>
    <property type="molecule type" value="Genomic_DNA"/>
</dbReference>
<dbReference type="InterPro" id="IPR003511">
    <property type="entry name" value="HORMA_dom"/>
</dbReference>
<dbReference type="InterPro" id="IPR045091">
    <property type="entry name" value="Mad2-like"/>
</dbReference>
<dbReference type="AlphaFoldDB" id="A0A0J1B4J9"/>
<dbReference type="GO" id="GO:0003677">
    <property type="term" value="F:DNA binding"/>
    <property type="evidence" value="ECO:0007669"/>
    <property type="project" value="UniProtKB-KW"/>
</dbReference>
<protein>
    <submittedName>
        <fullName evidence="3">DNA-binding protein</fullName>
    </submittedName>
</protein>
<evidence type="ECO:0000313" key="3">
    <source>
        <dbReference type="EMBL" id="KLT42594.1"/>
    </source>
</evidence>
<dbReference type="PANTHER" id="PTHR11842">
    <property type="entry name" value="MITOTIC SPINDLE ASSEMBLY CHECKPOINT PROTEIN MAD2"/>
    <property type="match status" value="1"/>
</dbReference>
<evidence type="ECO:0000256" key="1">
    <source>
        <dbReference type="ARBA" id="ARBA00010348"/>
    </source>
</evidence>
<dbReference type="STRING" id="879819.A0A0J1B4J9"/>
<keyword evidence="4" id="KW-1185">Reference proteome</keyword>
<dbReference type="OrthoDB" id="21254at2759"/>
<reference evidence="3 4" key="1">
    <citation type="submission" date="2015-03" db="EMBL/GenBank/DDBJ databases">
        <title>Genomics and transcriptomics of the oil-accumulating basidiomycete yeast T. oleaginosus allow insights into substrate utilization and the diverse evolutionary trajectories of mating systems in fungi.</title>
        <authorList>
            <consortium name="DOE Joint Genome Institute"/>
            <person name="Kourist R."/>
            <person name="Kracht O."/>
            <person name="Bracharz F."/>
            <person name="Lipzen A."/>
            <person name="Nolan M."/>
            <person name="Ohm R."/>
            <person name="Grigoriev I."/>
            <person name="Sun S."/>
            <person name="Heitman J."/>
            <person name="Bruck T."/>
            <person name="Nowrousian M."/>
        </authorList>
    </citation>
    <scope>NUCLEOTIDE SEQUENCE [LARGE SCALE GENOMIC DNA]</scope>
    <source>
        <strain evidence="3 4">IBC0246</strain>
    </source>
</reference>
<dbReference type="InterPro" id="IPR036570">
    <property type="entry name" value="HORMA_dom_sf"/>
</dbReference>
<feature type="domain" description="HORMA" evidence="2">
    <location>
        <begin position="36"/>
        <end position="247"/>
    </location>
</feature>
<proteinExistence type="inferred from homology"/>
<dbReference type="Gene3D" id="3.30.900.10">
    <property type="entry name" value="HORMA domain"/>
    <property type="match status" value="1"/>
</dbReference>
<evidence type="ECO:0000259" key="2">
    <source>
        <dbReference type="PROSITE" id="PS50815"/>
    </source>
</evidence>
<comment type="similarity">
    <text evidence="1">Belongs to the MAD2 family.</text>
</comment>
<dbReference type="SUPFAM" id="SSF56019">
    <property type="entry name" value="The spindle assembly checkpoint protein mad2"/>
    <property type="match status" value="1"/>
</dbReference>
<keyword evidence="3" id="KW-0238">DNA-binding</keyword>
<dbReference type="Proteomes" id="UP000053611">
    <property type="component" value="Unassembled WGS sequence"/>
</dbReference>
<accession>A0A0J1B4J9</accession>
<sequence length="250" mass="27677">MNAKAGPSRIPLQHKEQQVGLSFKATVDLLSSFREQWCYQIKLTAVEIVIHTIICIRQVYPPNTFTRRRAHGVAVYQSRHPEVRAYIGRVVSALRNEMERGTLRRVTVMIHDVESRAPMERFIIDFGYMGLEGLEGPQRDAKIQGAPDEEGLSLMLRGFLIRLVALDGQLLDNPGDTSFAIILETKDDIEPETPSDGASYSPQVTAPWIPALAGDTLNTSSAISGHHEPLLSVRAVETGVIDVSPKVNSH</sequence>
<gene>
    <name evidence="3" type="ORF">CC85DRAFT_274043</name>
</gene>
<dbReference type="GeneID" id="28981951"/>